<sequence length="75" mass="8761">MHLENSWRNSQTQITLLSGYHFIGTRPEIFTFLGTQESFLLLICNYKYYSNERTICYIDAHFNAAGQSQRGMAYV</sequence>
<evidence type="ECO:0000313" key="1">
    <source>
        <dbReference type="EMBL" id="SFC04104.1"/>
    </source>
</evidence>
<gene>
    <name evidence="1" type="ORF">SAMN05216167_101334</name>
</gene>
<dbReference type="STRING" id="662367.SAMN05216167_101334"/>
<name>A0A1I1FXP7_9BACT</name>
<evidence type="ECO:0000313" key="2">
    <source>
        <dbReference type="Proteomes" id="UP000198598"/>
    </source>
</evidence>
<keyword evidence="2" id="KW-1185">Reference proteome</keyword>
<reference evidence="1 2" key="1">
    <citation type="submission" date="2016-10" db="EMBL/GenBank/DDBJ databases">
        <authorList>
            <person name="de Groot N.N."/>
        </authorList>
    </citation>
    <scope>NUCLEOTIDE SEQUENCE [LARGE SCALE GENOMIC DNA]</scope>
    <source>
        <strain evidence="1 2">DSM 26130</strain>
    </source>
</reference>
<dbReference type="Proteomes" id="UP000198598">
    <property type="component" value="Unassembled WGS sequence"/>
</dbReference>
<protein>
    <submittedName>
        <fullName evidence="1">Uncharacterized protein</fullName>
    </submittedName>
</protein>
<organism evidence="1 2">
    <name type="scientific">Spirosoma endophyticum</name>
    <dbReference type="NCBI Taxonomy" id="662367"/>
    <lineage>
        <taxon>Bacteria</taxon>
        <taxon>Pseudomonadati</taxon>
        <taxon>Bacteroidota</taxon>
        <taxon>Cytophagia</taxon>
        <taxon>Cytophagales</taxon>
        <taxon>Cytophagaceae</taxon>
        <taxon>Spirosoma</taxon>
    </lineage>
</organism>
<dbReference type="EMBL" id="FOLQ01000001">
    <property type="protein sequence ID" value="SFC04104.1"/>
    <property type="molecule type" value="Genomic_DNA"/>
</dbReference>
<accession>A0A1I1FXP7</accession>
<dbReference type="AlphaFoldDB" id="A0A1I1FXP7"/>
<proteinExistence type="predicted"/>